<evidence type="ECO:0000313" key="3">
    <source>
        <dbReference type="EMBL" id="CAJ2513097.1"/>
    </source>
</evidence>
<gene>
    <name evidence="3" type="ORF">KHLLAP_LOCUS13565</name>
</gene>
<comment type="caution">
    <text evidence="3">The sequence shown here is derived from an EMBL/GenBank/DDBJ whole genome shotgun (WGS) entry which is preliminary data.</text>
</comment>
<dbReference type="EMBL" id="CAUWAG010000020">
    <property type="protein sequence ID" value="CAJ2513097.1"/>
    <property type="molecule type" value="Genomic_DNA"/>
</dbReference>
<feature type="domain" description="NADAR" evidence="2">
    <location>
        <begin position="91"/>
        <end position="137"/>
    </location>
</feature>
<organism evidence="3 4">
    <name type="scientific">Anthostomella pinea</name>
    <dbReference type="NCBI Taxonomy" id="933095"/>
    <lineage>
        <taxon>Eukaryota</taxon>
        <taxon>Fungi</taxon>
        <taxon>Dikarya</taxon>
        <taxon>Ascomycota</taxon>
        <taxon>Pezizomycotina</taxon>
        <taxon>Sordariomycetes</taxon>
        <taxon>Xylariomycetidae</taxon>
        <taxon>Xylariales</taxon>
        <taxon>Xylariaceae</taxon>
        <taxon>Anthostomella</taxon>
    </lineage>
</organism>
<evidence type="ECO:0000313" key="4">
    <source>
        <dbReference type="Proteomes" id="UP001295740"/>
    </source>
</evidence>
<feature type="region of interest" description="Disordered" evidence="1">
    <location>
        <begin position="140"/>
        <end position="159"/>
    </location>
</feature>
<keyword evidence="4" id="KW-1185">Reference proteome</keyword>
<proteinExistence type="predicted"/>
<dbReference type="SUPFAM" id="SSF143990">
    <property type="entry name" value="YbiA-like"/>
    <property type="match status" value="1"/>
</dbReference>
<dbReference type="AlphaFoldDB" id="A0AAI8YMV7"/>
<name>A0AAI8YMV7_9PEZI</name>
<dbReference type="Pfam" id="PF08719">
    <property type="entry name" value="NADAR"/>
    <property type="match status" value="1"/>
</dbReference>
<dbReference type="InterPro" id="IPR012816">
    <property type="entry name" value="NADAR"/>
</dbReference>
<reference evidence="3" key="1">
    <citation type="submission" date="2023-10" db="EMBL/GenBank/DDBJ databases">
        <authorList>
            <person name="Hackl T."/>
        </authorList>
    </citation>
    <scope>NUCLEOTIDE SEQUENCE</scope>
</reference>
<evidence type="ECO:0000256" key="1">
    <source>
        <dbReference type="SAM" id="MobiDB-lite"/>
    </source>
</evidence>
<sequence>MHFGVQMQTPDLEIALSTNKSEEDMQHGDDVFLIMSKCALDTKTTILRSGFKAVTMMISLEPFVMRTPSVYGIQSIRQPSHCSSAFVTSNNTLPLVEASPIWGIGSAAKGAEHTKNRENWGLNLLGGCLMEVREQFRWEDVEKGEEDGDDGVEAEEEAG</sequence>
<feature type="compositionally biased region" description="Acidic residues" evidence="1">
    <location>
        <begin position="142"/>
        <end position="159"/>
    </location>
</feature>
<dbReference type="Proteomes" id="UP001295740">
    <property type="component" value="Unassembled WGS sequence"/>
</dbReference>
<protein>
    <submittedName>
        <fullName evidence="3">Uu.00g012160.m01.CDS01</fullName>
    </submittedName>
</protein>
<evidence type="ECO:0000259" key="2">
    <source>
        <dbReference type="Pfam" id="PF08719"/>
    </source>
</evidence>
<accession>A0AAI8YMV7</accession>
<dbReference type="Gene3D" id="1.10.357.40">
    <property type="entry name" value="YbiA-like"/>
    <property type="match status" value="1"/>
</dbReference>
<dbReference type="InterPro" id="IPR037238">
    <property type="entry name" value="YbiA-like_sf"/>
</dbReference>